<feature type="transmembrane region" description="Helical" evidence="1">
    <location>
        <begin position="74"/>
        <end position="92"/>
    </location>
</feature>
<evidence type="ECO:0000313" key="3">
    <source>
        <dbReference type="Proteomes" id="UP000611629"/>
    </source>
</evidence>
<evidence type="ECO:0000256" key="1">
    <source>
        <dbReference type="SAM" id="Phobius"/>
    </source>
</evidence>
<name>A0A974BHM0_SEDHY</name>
<keyword evidence="1" id="KW-0812">Transmembrane</keyword>
<keyword evidence="1" id="KW-1133">Transmembrane helix</keyword>
<proteinExistence type="predicted"/>
<dbReference type="EMBL" id="JACBNQ010000002">
    <property type="protein sequence ID" value="NYB73339.1"/>
    <property type="molecule type" value="Genomic_DNA"/>
</dbReference>
<gene>
    <name evidence="2" type="ORF">HZF24_04215</name>
</gene>
<protein>
    <submittedName>
        <fullName evidence="2">Uncharacterized protein</fullName>
    </submittedName>
</protein>
<sequence>MYEMRKRKQREMQQKNWWSYALLAAAIFVYTQGCSLIKTNMGYSLPVILLSFIMHLRSVGDLSTKIFKLKESKTANIAMLIALTAVAVICYLKELNIFYILLLNIAAIFIYIIAAAIFSKHNKEQ</sequence>
<dbReference type="Proteomes" id="UP000611629">
    <property type="component" value="Unassembled WGS sequence"/>
</dbReference>
<comment type="caution">
    <text evidence="2">The sequence shown here is derived from an EMBL/GenBank/DDBJ whole genome shotgun (WGS) entry which is preliminary data.</text>
</comment>
<dbReference type="AlphaFoldDB" id="A0A974BHM0"/>
<organism evidence="2 3">
    <name type="scientific">Sedimentibacter hydroxybenzoicus DSM 7310</name>
    <dbReference type="NCBI Taxonomy" id="1123245"/>
    <lineage>
        <taxon>Bacteria</taxon>
        <taxon>Bacillati</taxon>
        <taxon>Bacillota</taxon>
        <taxon>Tissierellia</taxon>
        <taxon>Sedimentibacter</taxon>
    </lineage>
</organism>
<keyword evidence="3" id="KW-1185">Reference proteome</keyword>
<keyword evidence="1" id="KW-0472">Membrane</keyword>
<evidence type="ECO:0000313" key="2">
    <source>
        <dbReference type="EMBL" id="NYB73339.1"/>
    </source>
</evidence>
<feature type="transmembrane region" description="Helical" evidence="1">
    <location>
        <begin position="98"/>
        <end position="118"/>
    </location>
</feature>
<accession>A0A974BHM0</accession>
<dbReference type="RefSeq" id="WP_179237018.1">
    <property type="nucleotide sequence ID" value="NZ_JACBNQ010000002.1"/>
</dbReference>
<reference evidence="2" key="1">
    <citation type="submission" date="2020-07" db="EMBL/GenBank/DDBJ databases">
        <title>Genomic analysis of a strain of Sedimentibacter Hydroxybenzoicus DSM7310.</title>
        <authorList>
            <person name="Ma S."/>
        </authorList>
    </citation>
    <scope>NUCLEOTIDE SEQUENCE</scope>
    <source>
        <strain evidence="2">DSM 7310</strain>
    </source>
</reference>